<reference evidence="3 4" key="1">
    <citation type="submission" date="2018-12" db="EMBL/GenBank/DDBJ databases">
        <authorList>
            <person name="Sun L."/>
            <person name="Chen Z."/>
        </authorList>
    </citation>
    <scope>NUCLEOTIDE SEQUENCE [LARGE SCALE GENOMIC DNA]</scope>
    <source>
        <strain evidence="3 4">DSM 15890</strain>
    </source>
</reference>
<dbReference type="OrthoDB" id="2087365at2"/>
<organism evidence="3 4">
    <name type="scientific">Paenibacillus anaericanus</name>
    <dbReference type="NCBI Taxonomy" id="170367"/>
    <lineage>
        <taxon>Bacteria</taxon>
        <taxon>Bacillati</taxon>
        <taxon>Bacillota</taxon>
        <taxon>Bacilli</taxon>
        <taxon>Bacillales</taxon>
        <taxon>Paenibacillaceae</taxon>
        <taxon>Paenibacillus</taxon>
    </lineage>
</organism>
<proteinExistence type="predicted"/>
<keyword evidence="2" id="KW-0812">Transmembrane</keyword>
<accession>A0A433Y9D1</accession>
<feature type="coiled-coil region" evidence="1">
    <location>
        <begin position="69"/>
        <end position="96"/>
    </location>
</feature>
<dbReference type="AlphaFoldDB" id="A0A433Y9D1"/>
<protein>
    <submittedName>
        <fullName evidence="3">Uncharacterized protein</fullName>
    </submittedName>
</protein>
<keyword evidence="1" id="KW-0175">Coiled coil</keyword>
<evidence type="ECO:0000313" key="3">
    <source>
        <dbReference type="EMBL" id="RUT46446.1"/>
    </source>
</evidence>
<sequence length="99" mass="11218">MEVSIIAAMVSVIGVISGILIGWSGRSRSIRQDTQEEARTDATVRSDIEYIKCGVEDIKFEQRAQGKRFDEMAERVTRLEESQKSLNKRVDRLEGTEGR</sequence>
<evidence type="ECO:0000313" key="4">
    <source>
        <dbReference type="Proteomes" id="UP000279446"/>
    </source>
</evidence>
<keyword evidence="2" id="KW-1133">Transmembrane helix</keyword>
<dbReference type="Proteomes" id="UP000279446">
    <property type="component" value="Unassembled WGS sequence"/>
</dbReference>
<dbReference type="EMBL" id="RZNY01000008">
    <property type="protein sequence ID" value="RUT46446.1"/>
    <property type="molecule type" value="Genomic_DNA"/>
</dbReference>
<dbReference type="RefSeq" id="WP_127192179.1">
    <property type="nucleotide sequence ID" value="NZ_RZNY01000008.1"/>
</dbReference>
<keyword evidence="2" id="KW-0472">Membrane</keyword>
<comment type="caution">
    <text evidence="3">The sequence shown here is derived from an EMBL/GenBank/DDBJ whole genome shotgun (WGS) entry which is preliminary data.</text>
</comment>
<evidence type="ECO:0000256" key="1">
    <source>
        <dbReference type="SAM" id="Coils"/>
    </source>
</evidence>
<evidence type="ECO:0000256" key="2">
    <source>
        <dbReference type="SAM" id="Phobius"/>
    </source>
</evidence>
<gene>
    <name evidence="3" type="ORF">EJP82_11370</name>
</gene>
<name>A0A433Y9D1_9BACL</name>
<feature type="transmembrane region" description="Helical" evidence="2">
    <location>
        <begin position="6"/>
        <end position="23"/>
    </location>
</feature>
<keyword evidence="4" id="KW-1185">Reference proteome</keyword>